<dbReference type="AlphaFoldDB" id="A0AAV2D4H3"/>
<dbReference type="SUPFAM" id="SSF56672">
    <property type="entry name" value="DNA/RNA polymerases"/>
    <property type="match status" value="1"/>
</dbReference>
<keyword evidence="2" id="KW-1185">Reference proteome</keyword>
<evidence type="ECO:0000313" key="1">
    <source>
        <dbReference type="EMBL" id="CAL1367161.1"/>
    </source>
</evidence>
<dbReference type="PANTHER" id="PTHR11439:SF498">
    <property type="entry name" value="DNAK FAMILY PROTEIN"/>
    <property type="match status" value="1"/>
</dbReference>
<gene>
    <name evidence="1" type="ORF">LTRI10_LOCUS10974</name>
</gene>
<reference evidence="1 2" key="1">
    <citation type="submission" date="2024-04" db="EMBL/GenBank/DDBJ databases">
        <authorList>
            <person name="Fracassetti M."/>
        </authorList>
    </citation>
    <scope>NUCLEOTIDE SEQUENCE [LARGE SCALE GENOMIC DNA]</scope>
</reference>
<organism evidence="1 2">
    <name type="scientific">Linum trigynum</name>
    <dbReference type="NCBI Taxonomy" id="586398"/>
    <lineage>
        <taxon>Eukaryota</taxon>
        <taxon>Viridiplantae</taxon>
        <taxon>Streptophyta</taxon>
        <taxon>Embryophyta</taxon>
        <taxon>Tracheophyta</taxon>
        <taxon>Spermatophyta</taxon>
        <taxon>Magnoliopsida</taxon>
        <taxon>eudicotyledons</taxon>
        <taxon>Gunneridae</taxon>
        <taxon>Pentapetalae</taxon>
        <taxon>rosids</taxon>
        <taxon>fabids</taxon>
        <taxon>Malpighiales</taxon>
        <taxon>Linaceae</taxon>
        <taxon>Linum</taxon>
    </lineage>
</organism>
<accession>A0AAV2D4H3</accession>
<dbReference type="InterPro" id="IPR043502">
    <property type="entry name" value="DNA/RNA_pol_sf"/>
</dbReference>
<proteinExistence type="predicted"/>
<protein>
    <submittedName>
        <fullName evidence="1">Uncharacterized protein</fullName>
    </submittedName>
</protein>
<sequence length="250" mass="27484">MDAAQRILRYLKSAPGQGLFFPSTNSLYLTAYCDADWGGCQTTRRSTTGYVITLGGVPISWRTKKQQVVARSSAEAEYRAMAHTVSKVLWLRWLLQELGVSIHGATPLYCDNQAALHIAANPVFHERTKHVEMDCYFVRERVQSGDIKPLKVSSHLQLADMFTKGLGAERFHFLLSKLHVRNLHAAACGGVLGSSPKHQSTGPMRKPTSAAVIESTSNSCGFFTCPHCVTLDACDEGYICAVRPSAKSQH</sequence>
<dbReference type="PANTHER" id="PTHR11439">
    <property type="entry name" value="GAG-POL-RELATED RETROTRANSPOSON"/>
    <property type="match status" value="1"/>
</dbReference>
<dbReference type="Proteomes" id="UP001497516">
    <property type="component" value="Chromosome 2"/>
</dbReference>
<dbReference type="EMBL" id="OZ034815">
    <property type="protein sequence ID" value="CAL1367161.1"/>
    <property type="molecule type" value="Genomic_DNA"/>
</dbReference>
<name>A0AAV2D4H3_9ROSI</name>
<dbReference type="CDD" id="cd09272">
    <property type="entry name" value="RNase_HI_RT_Ty1"/>
    <property type="match status" value="1"/>
</dbReference>
<evidence type="ECO:0000313" key="2">
    <source>
        <dbReference type="Proteomes" id="UP001497516"/>
    </source>
</evidence>